<dbReference type="RefSeq" id="WP_204572050.1">
    <property type="nucleotide sequence ID" value="NZ_JACJLL010000028.1"/>
</dbReference>
<evidence type="ECO:0000256" key="1">
    <source>
        <dbReference type="ARBA" id="ARBA00001974"/>
    </source>
</evidence>
<dbReference type="Gene3D" id="3.50.50.60">
    <property type="entry name" value="FAD/NAD(P)-binding domain"/>
    <property type="match status" value="2"/>
</dbReference>
<keyword evidence="3" id="KW-0819">tRNA processing</keyword>
<protein>
    <submittedName>
        <fullName evidence="8">FAD-dependent oxidoreductase</fullName>
    </submittedName>
</protein>
<evidence type="ECO:0000259" key="7">
    <source>
        <dbReference type="Pfam" id="PF01134"/>
    </source>
</evidence>
<proteinExistence type="predicted"/>
<dbReference type="EMBL" id="JACJLL010000028">
    <property type="protein sequence ID" value="MBM6818958.1"/>
    <property type="molecule type" value="Genomic_DNA"/>
</dbReference>
<evidence type="ECO:0000256" key="6">
    <source>
        <dbReference type="ARBA" id="ARBA00025948"/>
    </source>
</evidence>
<keyword evidence="5" id="KW-0520">NAD</keyword>
<keyword evidence="2" id="KW-0285">Flavoprotein</keyword>
<comment type="subunit">
    <text evidence="6">Homodimer. Heterotetramer of two MnmE and two MnmG subunits.</text>
</comment>
<dbReference type="InterPro" id="IPR036188">
    <property type="entry name" value="FAD/NAD-bd_sf"/>
</dbReference>
<keyword evidence="9" id="KW-1185">Reference proteome</keyword>
<dbReference type="PANTHER" id="PTHR11806:SF0">
    <property type="entry name" value="PROTEIN MTO1 HOMOLOG, MITOCHONDRIAL"/>
    <property type="match status" value="1"/>
</dbReference>
<evidence type="ECO:0000256" key="2">
    <source>
        <dbReference type="ARBA" id="ARBA00022630"/>
    </source>
</evidence>
<dbReference type="Pfam" id="PF01134">
    <property type="entry name" value="GIDA"/>
    <property type="match status" value="2"/>
</dbReference>
<organism evidence="8 9">
    <name type="scientific">Clostridium saudiense</name>
    <dbReference type="NCBI Taxonomy" id="1414720"/>
    <lineage>
        <taxon>Bacteria</taxon>
        <taxon>Bacillati</taxon>
        <taxon>Bacillota</taxon>
        <taxon>Clostridia</taxon>
        <taxon>Eubacteriales</taxon>
        <taxon>Clostridiaceae</taxon>
        <taxon>Clostridium</taxon>
    </lineage>
</organism>
<comment type="cofactor">
    <cofactor evidence="1">
        <name>FAD</name>
        <dbReference type="ChEBI" id="CHEBI:57692"/>
    </cofactor>
</comment>
<dbReference type="InterPro" id="IPR040131">
    <property type="entry name" value="MnmG_N"/>
</dbReference>
<keyword evidence="4" id="KW-0274">FAD</keyword>
<gene>
    <name evidence="8" type="ORF">H6A19_06335</name>
</gene>
<dbReference type="InterPro" id="IPR002218">
    <property type="entry name" value="MnmG-rel"/>
</dbReference>
<reference evidence="8 9" key="1">
    <citation type="journal article" date="2021" name="Sci. Rep.">
        <title>The distribution of antibiotic resistance genes in chicken gut microbiota commensals.</title>
        <authorList>
            <person name="Juricova H."/>
            <person name="Matiasovicova J."/>
            <person name="Kubasova T."/>
            <person name="Cejkova D."/>
            <person name="Rychlik I."/>
        </authorList>
    </citation>
    <scope>NUCLEOTIDE SEQUENCE [LARGE SCALE GENOMIC DNA]</scope>
    <source>
        <strain evidence="8 9">An435</strain>
    </source>
</reference>
<evidence type="ECO:0000313" key="8">
    <source>
        <dbReference type="EMBL" id="MBM6818958.1"/>
    </source>
</evidence>
<feature type="domain" description="MnmG N-terminal" evidence="7">
    <location>
        <begin position="2"/>
        <end position="216"/>
    </location>
</feature>
<evidence type="ECO:0000256" key="5">
    <source>
        <dbReference type="ARBA" id="ARBA00023027"/>
    </source>
</evidence>
<comment type="caution">
    <text evidence="8">The sequence shown here is derived from an EMBL/GenBank/DDBJ whole genome shotgun (WGS) entry which is preliminary data.</text>
</comment>
<dbReference type="PANTHER" id="PTHR11806">
    <property type="entry name" value="GLUCOSE INHIBITED DIVISION PROTEIN A"/>
    <property type="match status" value="1"/>
</dbReference>
<name>A0ABS2FG99_9CLOT</name>
<feature type="domain" description="MnmG N-terminal" evidence="7">
    <location>
        <begin position="265"/>
        <end position="350"/>
    </location>
</feature>
<accession>A0ABS2FG99</accession>
<dbReference type="SUPFAM" id="SSF51905">
    <property type="entry name" value="FAD/NAD(P)-binding domain"/>
    <property type="match status" value="1"/>
</dbReference>
<dbReference type="Proteomes" id="UP000767334">
    <property type="component" value="Unassembled WGS sequence"/>
</dbReference>
<evidence type="ECO:0000313" key="9">
    <source>
        <dbReference type="Proteomes" id="UP000767334"/>
    </source>
</evidence>
<evidence type="ECO:0000256" key="3">
    <source>
        <dbReference type="ARBA" id="ARBA00022694"/>
    </source>
</evidence>
<sequence length="425" mass="46197">MKVVVVGGGWSGCAAAITARKAGAEVHLYEKTDLLLGLGNVGGIMRNNGRYTASEELIALGGGDLIKLTDKCARHANIEFPGHKHATLYDVNIIEGVVRDHLKSLGIHLHLESRVKDVDVENKKIRGILLSDDTYVKGDVFIETTGSTGPMGNCLRYGNGCSMCILRCPAFGPRLSISARCGVSDIQGERNGDALGAFSGSCKLAKESLSKEIKDQLDKTGVVVLKVPAEDVNYGKLSTKVCQQYALKEFAENIVLLDTGHAKLMTTYYPLEKLRKIPGLEYAKYVDPYAGSKGNSIRYLSVAPRTNDMRVVGVDNLLCAGEKAGLFVGHTEAICTGSLAGHNAVRLMMGMPLLILPSSIAIGDLISFANEKAETREGRKDRYTFAGASYFKRMQELGLYTTDKDEINDRIKKVNLDNIFEQKLV</sequence>
<evidence type="ECO:0000256" key="4">
    <source>
        <dbReference type="ARBA" id="ARBA00022827"/>
    </source>
</evidence>